<dbReference type="Proteomes" id="UP000075683">
    <property type="component" value="Unassembled WGS sequence"/>
</dbReference>
<dbReference type="STRING" id="301148.B4135_2010"/>
<dbReference type="Gene3D" id="2.40.10.220">
    <property type="entry name" value="predicted glycosyltransferase like domains"/>
    <property type="match status" value="1"/>
</dbReference>
<dbReference type="Pfam" id="PF12945">
    <property type="entry name" value="PilZNR"/>
    <property type="match status" value="1"/>
</dbReference>
<gene>
    <name evidence="3" type="ORF">B4135_2010</name>
</gene>
<organism evidence="3 4">
    <name type="scientific">Caldibacillus debilis</name>
    <dbReference type="NCBI Taxonomy" id="301148"/>
    <lineage>
        <taxon>Bacteria</taxon>
        <taxon>Bacillati</taxon>
        <taxon>Bacillota</taxon>
        <taxon>Bacilli</taxon>
        <taxon>Bacillales</taxon>
        <taxon>Bacillaceae</taxon>
        <taxon>Caldibacillus</taxon>
    </lineage>
</organism>
<name>A0A150M6L0_9BACI</name>
<reference evidence="3 4" key="1">
    <citation type="submission" date="2016-01" db="EMBL/GenBank/DDBJ databases">
        <title>Draft Genome Sequences of Seven Thermophilic Sporeformers Isolated from Foods.</title>
        <authorList>
            <person name="Berendsen E.M."/>
            <person name="Wells-Bennik M.H."/>
            <person name="Krawcyk A.O."/>
            <person name="De Jong A."/>
            <person name="Holsappel S."/>
            <person name="Eijlander R.T."/>
            <person name="Kuipers O.P."/>
        </authorList>
    </citation>
    <scope>NUCLEOTIDE SEQUENCE [LARGE SCALE GENOMIC DNA]</scope>
    <source>
        <strain evidence="3 4">B4135</strain>
    </source>
</reference>
<dbReference type="GO" id="GO:0035438">
    <property type="term" value="F:cyclic-di-GMP binding"/>
    <property type="evidence" value="ECO:0007669"/>
    <property type="project" value="InterPro"/>
</dbReference>
<dbReference type="Pfam" id="PF07238">
    <property type="entry name" value="PilZ"/>
    <property type="match status" value="1"/>
</dbReference>
<evidence type="ECO:0008006" key="5">
    <source>
        <dbReference type="Google" id="ProtNLM"/>
    </source>
</evidence>
<comment type="caution">
    <text evidence="3">The sequence shown here is derived from an EMBL/GenBank/DDBJ whole genome shotgun (WGS) entry which is preliminary data.</text>
</comment>
<dbReference type="RefSeq" id="WP_020154538.1">
    <property type="nucleotide sequence ID" value="NZ_JBAIZG010000067.1"/>
</dbReference>
<dbReference type="InterPro" id="IPR009926">
    <property type="entry name" value="T3SS_YcgR_PilZN"/>
</dbReference>
<dbReference type="InterPro" id="IPR009875">
    <property type="entry name" value="PilZ_domain"/>
</dbReference>
<accession>A0A150M6L0</accession>
<dbReference type="SUPFAM" id="SSF141371">
    <property type="entry name" value="PilZ domain-like"/>
    <property type="match status" value="1"/>
</dbReference>
<protein>
    <recommendedName>
        <fullName evidence="5">Pilus assembly protein PilZ</fullName>
    </recommendedName>
</protein>
<dbReference type="AlphaFoldDB" id="A0A150M6L0"/>
<evidence type="ECO:0000259" key="1">
    <source>
        <dbReference type="Pfam" id="PF07238"/>
    </source>
</evidence>
<feature type="domain" description="Type III secretion system flagellar brake protein YcgR PilZN" evidence="2">
    <location>
        <begin position="4"/>
        <end position="88"/>
    </location>
</feature>
<sequence length="219" mass="25564">MLRIGDFLTIEIQEGTRLEKFRSKVADLDEESLYIEYPVNLRTNRTSFLMIGTNMQVSFTRDDSSYLFFTEVTGRVKRELPLLQLKRPGDDEIHRIQRREFVRIKWPVDIAVHPIRNEFSPFCTVTDDISAGGLSFYAPASVPLAENDPFISWIVLPLQSGYQYLKLKSAVVRTERARENANLLSAQFLEKTAQEEQHLMRFVFEVQLALRQKETRFRV</sequence>
<proteinExistence type="predicted"/>
<dbReference type="OrthoDB" id="1951449at2"/>
<feature type="domain" description="PilZ" evidence="1">
    <location>
        <begin position="97"/>
        <end position="205"/>
    </location>
</feature>
<evidence type="ECO:0000259" key="2">
    <source>
        <dbReference type="Pfam" id="PF12945"/>
    </source>
</evidence>
<evidence type="ECO:0000313" key="3">
    <source>
        <dbReference type="EMBL" id="KYD20234.1"/>
    </source>
</evidence>
<dbReference type="EMBL" id="LQYT01000036">
    <property type="protein sequence ID" value="KYD20234.1"/>
    <property type="molecule type" value="Genomic_DNA"/>
</dbReference>
<evidence type="ECO:0000313" key="4">
    <source>
        <dbReference type="Proteomes" id="UP000075683"/>
    </source>
</evidence>